<proteinExistence type="predicted"/>
<name>A0A9P8VT78_9HYPO</name>
<protein>
    <recommendedName>
        <fullName evidence="4">BHLH domain-containing protein</fullName>
    </recommendedName>
</protein>
<evidence type="ECO:0008006" key="4">
    <source>
        <dbReference type="Google" id="ProtNLM"/>
    </source>
</evidence>
<reference evidence="2 3" key="1">
    <citation type="journal article" date="2021" name="Nat. Commun.">
        <title>Genetic determinants of endophytism in the Arabidopsis root mycobiome.</title>
        <authorList>
            <person name="Mesny F."/>
            <person name="Miyauchi S."/>
            <person name="Thiergart T."/>
            <person name="Pickel B."/>
            <person name="Atanasova L."/>
            <person name="Karlsson M."/>
            <person name="Huettel B."/>
            <person name="Barry K.W."/>
            <person name="Haridas S."/>
            <person name="Chen C."/>
            <person name="Bauer D."/>
            <person name="Andreopoulos W."/>
            <person name="Pangilinan J."/>
            <person name="LaButti K."/>
            <person name="Riley R."/>
            <person name="Lipzen A."/>
            <person name="Clum A."/>
            <person name="Drula E."/>
            <person name="Henrissat B."/>
            <person name="Kohler A."/>
            <person name="Grigoriev I.V."/>
            <person name="Martin F.M."/>
            <person name="Hacquard S."/>
        </authorList>
    </citation>
    <scope>NUCLEOTIDE SEQUENCE [LARGE SCALE GENOMIC DNA]</scope>
    <source>
        <strain evidence="2 3">MPI-CAGE-CH-0241</strain>
    </source>
</reference>
<feature type="compositionally biased region" description="Polar residues" evidence="1">
    <location>
        <begin position="79"/>
        <end position="105"/>
    </location>
</feature>
<evidence type="ECO:0000256" key="1">
    <source>
        <dbReference type="SAM" id="MobiDB-lite"/>
    </source>
</evidence>
<dbReference type="EMBL" id="JAGPYM010000041">
    <property type="protein sequence ID" value="KAH6874208.1"/>
    <property type="molecule type" value="Genomic_DNA"/>
</dbReference>
<sequence>MGLPTPLESDMIPLINQHDVGIFYWHHNQVQMSLESPPREQATLFTSIWDTAGPSGSEYFTQDATLAYGFSNVLLADPSQSTQMGSQGDSSNMNCSISPKQPSLGPSSPPASDSTSDPARNDKGFPGRHDIRLRSASHKPKRPNRRRPAVPEANAREYHKLVEKQYRTRLRAHFEALLAVLPVAQPLDDADQIAAVNPGQCLSRGQLLDTARGTILRLEKEVEILSAGRDQLSRDLATLRRVIQRGR</sequence>
<dbReference type="Gene3D" id="4.10.280.10">
    <property type="entry name" value="Helix-loop-helix DNA-binding domain"/>
    <property type="match status" value="1"/>
</dbReference>
<dbReference type="OrthoDB" id="3542681at2759"/>
<dbReference type="Proteomes" id="UP000777438">
    <property type="component" value="Unassembled WGS sequence"/>
</dbReference>
<gene>
    <name evidence="2" type="ORF">B0T10DRAFT_499351</name>
</gene>
<evidence type="ECO:0000313" key="3">
    <source>
        <dbReference type="Proteomes" id="UP000777438"/>
    </source>
</evidence>
<feature type="compositionally biased region" description="Basic and acidic residues" evidence="1">
    <location>
        <begin position="119"/>
        <end position="133"/>
    </location>
</feature>
<dbReference type="SUPFAM" id="SSF47459">
    <property type="entry name" value="HLH, helix-loop-helix DNA-binding domain"/>
    <property type="match status" value="1"/>
</dbReference>
<evidence type="ECO:0000313" key="2">
    <source>
        <dbReference type="EMBL" id="KAH6874208.1"/>
    </source>
</evidence>
<dbReference type="GO" id="GO:0046983">
    <property type="term" value="F:protein dimerization activity"/>
    <property type="evidence" value="ECO:0007669"/>
    <property type="project" value="InterPro"/>
</dbReference>
<keyword evidence="3" id="KW-1185">Reference proteome</keyword>
<comment type="caution">
    <text evidence="2">The sequence shown here is derived from an EMBL/GenBank/DDBJ whole genome shotgun (WGS) entry which is preliminary data.</text>
</comment>
<feature type="region of interest" description="Disordered" evidence="1">
    <location>
        <begin position="79"/>
        <end position="154"/>
    </location>
</feature>
<feature type="compositionally biased region" description="Basic residues" evidence="1">
    <location>
        <begin position="135"/>
        <end position="148"/>
    </location>
</feature>
<accession>A0A9P8VT78</accession>
<dbReference type="InterPro" id="IPR036638">
    <property type="entry name" value="HLH_DNA-bd_sf"/>
</dbReference>
<dbReference type="AlphaFoldDB" id="A0A9P8VT78"/>
<organism evidence="2 3">
    <name type="scientific">Thelonectria olida</name>
    <dbReference type="NCBI Taxonomy" id="1576542"/>
    <lineage>
        <taxon>Eukaryota</taxon>
        <taxon>Fungi</taxon>
        <taxon>Dikarya</taxon>
        <taxon>Ascomycota</taxon>
        <taxon>Pezizomycotina</taxon>
        <taxon>Sordariomycetes</taxon>
        <taxon>Hypocreomycetidae</taxon>
        <taxon>Hypocreales</taxon>
        <taxon>Nectriaceae</taxon>
        <taxon>Thelonectria</taxon>
    </lineage>
</organism>